<feature type="transmembrane region" description="Helical" evidence="5">
    <location>
        <begin position="126"/>
        <end position="144"/>
    </location>
</feature>
<reference evidence="7 8" key="1">
    <citation type="journal article" date="2015" name="Stand. Genomic Sci.">
        <title>Genomic Encyclopedia of Bacterial and Archaeal Type Strains, Phase III: the genomes of soil and plant-associated and newly described type strains.</title>
        <authorList>
            <person name="Whitman W.B."/>
            <person name="Woyke T."/>
            <person name="Klenk H.P."/>
            <person name="Zhou Y."/>
            <person name="Lilburn T.G."/>
            <person name="Beck B.J."/>
            <person name="De Vos P."/>
            <person name="Vandamme P."/>
            <person name="Eisen J.A."/>
            <person name="Garrity G."/>
            <person name="Hugenholtz P."/>
            <person name="Kyrpides N.C."/>
        </authorList>
    </citation>
    <scope>NUCLEOTIDE SEQUENCE [LARGE SCALE GENOMIC DNA]</scope>
    <source>
        <strain evidence="7 8">S2T63</strain>
    </source>
</reference>
<evidence type="ECO:0000256" key="5">
    <source>
        <dbReference type="SAM" id="Phobius"/>
    </source>
</evidence>
<name>A0A498BUP2_9MICO</name>
<comment type="caution">
    <text evidence="7">The sequence shown here is derived from an EMBL/GenBank/DDBJ whole genome shotgun (WGS) entry which is preliminary data.</text>
</comment>
<gene>
    <name evidence="7" type="ORF">C7474_1994</name>
</gene>
<keyword evidence="8" id="KW-1185">Reference proteome</keyword>
<dbReference type="RefSeq" id="WP_241965202.1">
    <property type="nucleotide sequence ID" value="NZ_RCDB01000003.1"/>
</dbReference>
<evidence type="ECO:0000313" key="7">
    <source>
        <dbReference type="EMBL" id="RLK47415.1"/>
    </source>
</evidence>
<evidence type="ECO:0000259" key="6">
    <source>
        <dbReference type="Pfam" id="PF13515"/>
    </source>
</evidence>
<feature type="transmembrane region" description="Helical" evidence="5">
    <location>
        <begin position="31"/>
        <end position="48"/>
    </location>
</feature>
<feature type="transmembrane region" description="Helical" evidence="5">
    <location>
        <begin position="78"/>
        <end position="98"/>
    </location>
</feature>
<dbReference type="GO" id="GO:0016020">
    <property type="term" value="C:membrane"/>
    <property type="evidence" value="ECO:0007669"/>
    <property type="project" value="UniProtKB-SubCell"/>
</dbReference>
<dbReference type="Proteomes" id="UP000273158">
    <property type="component" value="Unassembled WGS sequence"/>
</dbReference>
<evidence type="ECO:0000256" key="2">
    <source>
        <dbReference type="ARBA" id="ARBA00022692"/>
    </source>
</evidence>
<protein>
    <submittedName>
        <fullName evidence="7">Uncharacterized membrane protein YgaE (UPF0421/DUF939 family)</fullName>
    </submittedName>
</protein>
<evidence type="ECO:0000256" key="4">
    <source>
        <dbReference type="ARBA" id="ARBA00023136"/>
    </source>
</evidence>
<keyword evidence="4 5" id="KW-0472">Membrane</keyword>
<evidence type="ECO:0000256" key="3">
    <source>
        <dbReference type="ARBA" id="ARBA00022989"/>
    </source>
</evidence>
<proteinExistence type="predicted"/>
<comment type="subcellular location">
    <subcellularLocation>
        <location evidence="1">Membrane</location>
        <topology evidence="1">Multi-pass membrane protein</topology>
    </subcellularLocation>
</comment>
<keyword evidence="2 5" id="KW-0812">Transmembrane</keyword>
<dbReference type="Pfam" id="PF13515">
    <property type="entry name" value="FUSC_2"/>
    <property type="match status" value="1"/>
</dbReference>
<sequence>MTEDAPITSSVPTPPRRVDVRRGARRLRESWAPITQIVVAATAAYAFSVTVLGHPAPLLTTTVTISSLGLVRDARPRLIAETVAGMVFGVLVAEVLRFAFGTGWWQLGLALALTLGVARFLSAQNGFAIAAAIQSGIVIVIPGNEPFARLADALVGAVAALLVTALIPRSARSVVSRDGRELFAAFDAAAGTLAQGLRRGDPLRAARGLEKARATTARVDAWRASLDAGQEIARISPFLFRDRSELARHGTILAAMDLATRNLRVVARRVVYVVDDGQARPVAAAVLGDLQRGAALVAGSLDDISLQPAAREALLAVARRLDPVALLPGASHTDQNVVAAMRPLAVDLLTATGMSPVDARGALPRV</sequence>
<dbReference type="InterPro" id="IPR049453">
    <property type="entry name" value="Memb_transporter_dom"/>
</dbReference>
<accession>A0A498BUP2</accession>
<evidence type="ECO:0000313" key="8">
    <source>
        <dbReference type="Proteomes" id="UP000273158"/>
    </source>
</evidence>
<organism evidence="7 8">
    <name type="scientific">Microbacterium telephonicum</name>
    <dbReference type="NCBI Taxonomy" id="1714841"/>
    <lineage>
        <taxon>Bacteria</taxon>
        <taxon>Bacillati</taxon>
        <taxon>Actinomycetota</taxon>
        <taxon>Actinomycetes</taxon>
        <taxon>Micrococcales</taxon>
        <taxon>Microbacteriaceae</taxon>
        <taxon>Microbacterium</taxon>
    </lineage>
</organism>
<keyword evidence="3 5" id="KW-1133">Transmembrane helix</keyword>
<dbReference type="AlphaFoldDB" id="A0A498BUP2"/>
<feature type="domain" description="Integral membrane bound transporter" evidence="6">
    <location>
        <begin position="46"/>
        <end position="163"/>
    </location>
</feature>
<evidence type="ECO:0000256" key="1">
    <source>
        <dbReference type="ARBA" id="ARBA00004141"/>
    </source>
</evidence>
<dbReference type="EMBL" id="RCDB01000003">
    <property type="protein sequence ID" value="RLK47415.1"/>
    <property type="molecule type" value="Genomic_DNA"/>
</dbReference>
<feature type="transmembrane region" description="Helical" evidence="5">
    <location>
        <begin position="150"/>
        <end position="167"/>
    </location>
</feature>